<dbReference type="Pfam" id="PF08281">
    <property type="entry name" value="Sigma70_r4_2"/>
    <property type="match status" value="1"/>
</dbReference>
<dbReference type="InterPro" id="IPR036388">
    <property type="entry name" value="WH-like_DNA-bd_sf"/>
</dbReference>
<dbReference type="SUPFAM" id="SSF88659">
    <property type="entry name" value="Sigma3 and sigma4 domains of RNA polymerase sigma factors"/>
    <property type="match status" value="1"/>
</dbReference>
<dbReference type="Gene3D" id="1.10.10.10">
    <property type="entry name" value="Winged helix-like DNA-binding domain superfamily/Winged helix DNA-binding domain"/>
    <property type="match status" value="1"/>
</dbReference>
<dbReference type="SUPFAM" id="SSF88946">
    <property type="entry name" value="Sigma2 domain of RNA polymerase sigma factors"/>
    <property type="match status" value="1"/>
</dbReference>
<dbReference type="InterPro" id="IPR039425">
    <property type="entry name" value="RNA_pol_sigma-70-like"/>
</dbReference>
<dbReference type="NCBIfam" id="TIGR02937">
    <property type="entry name" value="sigma70-ECF"/>
    <property type="match status" value="1"/>
</dbReference>
<protein>
    <submittedName>
        <fullName evidence="7">Sigma-70 family RNA polymerase sigma factor</fullName>
    </submittedName>
</protein>
<dbReference type="CDD" id="cd06171">
    <property type="entry name" value="Sigma70_r4"/>
    <property type="match status" value="1"/>
</dbReference>
<evidence type="ECO:0000259" key="6">
    <source>
        <dbReference type="Pfam" id="PF08281"/>
    </source>
</evidence>
<evidence type="ECO:0000313" key="8">
    <source>
        <dbReference type="Proteomes" id="UP001303899"/>
    </source>
</evidence>
<dbReference type="Pfam" id="PF04542">
    <property type="entry name" value="Sigma70_r2"/>
    <property type="match status" value="1"/>
</dbReference>
<dbReference type="Gene3D" id="1.10.1740.10">
    <property type="match status" value="1"/>
</dbReference>
<proteinExistence type="inferred from homology"/>
<evidence type="ECO:0000313" key="7">
    <source>
        <dbReference type="EMBL" id="MEA5404727.1"/>
    </source>
</evidence>
<feature type="domain" description="RNA polymerase sigma factor 70 region 4 type 2" evidence="6">
    <location>
        <begin position="131"/>
        <end position="182"/>
    </location>
</feature>
<evidence type="ECO:0000256" key="1">
    <source>
        <dbReference type="ARBA" id="ARBA00010641"/>
    </source>
</evidence>
<reference evidence="7 8" key="1">
    <citation type="submission" date="2023-12" db="EMBL/GenBank/DDBJ databases">
        <title>Novel species of the genus Arcicella isolated from rivers.</title>
        <authorList>
            <person name="Lu H."/>
        </authorList>
    </citation>
    <scope>NUCLEOTIDE SEQUENCE [LARGE SCALE GENOMIC DNA]</scope>
    <source>
        <strain evidence="7 8">DC2W</strain>
    </source>
</reference>
<dbReference type="Proteomes" id="UP001303899">
    <property type="component" value="Unassembled WGS sequence"/>
</dbReference>
<sequence>MKLSNLNPENYTDQLMWLRFLEGDKLAFEALMKANFSSLFHYGTKFSKDKEFIKDCIQDLFLQLWERREHLSDDIAVKPYLMASLRRRIHRASLQLRYSDPYTEANDIFDIEFSIEEKFIQDETSLVLTQRMKQVIETLPKRQKEVIYLKFFQELEREQIAQIMDIAPQTASNLLQMAIKQLKKYWTTEFIALLFPFLFQ</sequence>
<keyword evidence="8" id="KW-1185">Reference proteome</keyword>
<keyword evidence="3" id="KW-0731">Sigma factor</keyword>
<dbReference type="InterPro" id="IPR007627">
    <property type="entry name" value="RNA_pol_sigma70_r2"/>
</dbReference>
<dbReference type="InterPro" id="IPR013324">
    <property type="entry name" value="RNA_pol_sigma_r3/r4-like"/>
</dbReference>
<evidence type="ECO:0000256" key="4">
    <source>
        <dbReference type="ARBA" id="ARBA00023163"/>
    </source>
</evidence>
<dbReference type="InterPro" id="IPR013249">
    <property type="entry name" value="RNA_pol_sigma70_r4_t2"/>
</dbReference>
<evidence type="ECO:0000259" key="5">
    <source>
        <dbReference type="Pfam" id="PF04542"/>
    </source>
</evidence>
<keyword evidence="2" id="KW-0805">Transcription regulation</keyword>
<feature type="domain" description="RNA polymerase sigma-70 region 2" evidence="5">
    <location>
        <begin position="33"/>
        <end position="92"/>
    </location>
</feature>
<dbReference type="EMBL" id="JAYGIL010000024">
    <property type="protein sequence ID" value="MEA5404727.1"/>
    <property type="molecule type" value="Genomic_DNA"/>
</dbReference>
<dbReference type="RefSeq" id="WP_323698164.1">
    <property type="nucleotide sequence ID" value="NZ_JAYGIL010000024.1"/>
</dbReference>
<dbReference type="PANTHER" id="PTHR43133:SF46">
    <property type="entry name" value="RNA POLYMERASE SIGMA-70 FACTOR ECF SUBFAMILY"/>
    <property type="match status" value="1"/>
</dbReference>
<keyword evidence="4" id="KW-0804">Transcription</keyword>
<dbReference type="InterPro" id="IPR013325">
    <property type="entry name" value="RNA_pol_sigma_r2"/>
</dbReference>
<accession>A0ABU5S8C0</accession>
<evidence type="ECO:0000256" key="3">
    <source>
        <dbReference type="ARBA" id="ARBA00023082"/>
    </source>
</evidence>
<dbReference type="InterPro" id="IPR014284">
    <property type="entry name" value="RNA_pol_sigma-70_dom"/>
</dbReference>
<organism evidence="7 8">
    <name type="scientific">Arcicella gelida</name>
    <dbReference type="NCBI Taxonomy" id="2984195"/>
    <lineage>
        <taxon>Bacteria</taxon>
        <taxon>Pseudomonadati</taxon>
        <taxon>Bacteroidota</taxon>
        <taxon>Cytophagia</taxon>
        <taxon>Cytophagales</taxon>
        <taxon>Flectobacillaceae</taxon>
        <taxon>Arcicella</taxon>
    </lineage>
</organism>
<gene>
    <name evidence="7" type="ORF">VB776_17465</name>
</gene>
<comment type="caution">
    <text evidence="7">The sequence shown here is derived from an EMBL/GenBank/DDBJ whole genome shotgun (WGS) entry which is preliminary data.</text>
</comment>
<comment type="similarity">
    <text evidence="1">Belongs to the sigma-70 factor family. ECF subfamily.</text>
</comment>
<name>A0ABU5S8C0_9BACT</name>
<evidence type="ECO:0000256" key="2">
    <source>
        <dbReference type="ARBA" id="ARBA00023015"/>
    </source>
</evidence>
<dbReference type="PANTHER" id="PTHR43133">
    <property type="entry name" value="RNA POLYMERASE ECF-TYPE SIGMA FACTO"/>
    <property type="match status" value="1"/>
</dbReference>